<name>A0A177I922_9CORY</name>
<comment type="caution">
    <text evidence="3">The sequence shown here is derived from an EMBL/GenBank/DDBJ whole genome shotgun (WGS) entry which is preliminary data.</text>
</comment>
<sequence length="211" mass="23241">MSKQQENPIQAERRSARTMDLRNQVIPLIVAVVFYVAWLILPHSAGIRGFEIITFSSDARETMSIAEFVFAILATLGVGVCTTLTLVTRRAIFGLIGWMLVTVGFAYSLFMVWMRGARADGAEIGLWCGIVAVAIATVSFSLVALRRSPEQMEAAQQAREAASQLDAVGQAQMDIRREAAPKDNPLLVDDRRARAARRHRNTGQANQPPQD</sequence>
<protein>
    <submittedName>
        <fullName evidence="3">Uncharacterized protein</fullName>
    </submittedName>
</protein>
<keyword evidence="2" id="KW-0812">Transmembrane</keyword>
<keyword evidence="4" id="KW-1185">Reference proteome</keyword>
<evidence type="ECO:0000313" key="4">
    <source>
        <dbReference type="Proteomes" id="UP000076947"/>
    </source>
</evidence>
<evidence type="ECO:0000256" key="2">
    <source>
        <dbReference type="SAM" id="Phobius"/>
    </source>
</evidence>
<gene>
    <name evidence="3" type="ORF">AYJ05_07875</name>
</gene>
<keyword evidence="2" id="KW-0472">Membrane</keyword>
<feature type="transmembrane region" description="Helical" evidence="2">
    <location>
        <begin position="65"/>
        <end position="87"/>
    </location>
</feature>
<feature type="transmembrane region" description="Helical" evidence="2">
    <location>
        <begin position="21"/>
        <end position="41"/>
    </location>
</feature>
<dbReference type="EMBL" id="LSTQ01000026">
    <property type="protein sequence ID" value="OAH25126.1"/>
    <property type="molecule type" value="Genomic_DNA"/>
</dbReference>
<proteinExistence type="predicted"/>
<feature type="compositionally biased region" description="Polar residues" evidence="1">
    <location>
        <begin position="202"/>
        <end position="211"/>
    </location>
</feature>
<accession>A0A177I922</accession>
<organism evidence="3 4">
    <name type="scientific">Corynebacterium stationis</name>
    <dbReference type="NCBI Taxonomy" id="1705"/>
    <lineage>
        <taxon>Bacteria</taxon>
        <taxon>Bacillati</taxon>
        <taxon>Actinomycetota</taxon>
        <taxon>Actinomycetes</taxon>
        <taxon>Mycobacteriales</taxon>
        <taxon>Corynebacteriaceae</taxon>
        <taxon>Corynebacterium</taxon>
    </lineage>
</organism>
<dbReference type="Proteomes" id="UP000076947">
    <property type="component" value="Unassembled WGS sequence"/>
</dbReference>
<dbReference type="RefSeq" id="WP_066841027.1">
    <property type="nucleotide sequence ID" value="NZ_LSTQ01000026.1"/>
</dbReference>
<reference evidence="4" key="1">
    <citation type="submission" date="2016-02" db="EMBL/GenBank/DDBJ databases">
        <authorList>
            <person name="Kaur G."/>
            <person name="Nair G.R."/>
            <person name="Mayilraj S."/>
        </authorList>
    </citation>
    <scope>NUCLEOTIDE SEQUENCE [LARGE SCALE GENOMIC DNA]</scope>
    <source>
        <strain evidence="4">GA-15</strain>
    </source>
</reference>
<dbReference type="AlphaFoldDB" id="A0A177I922"/>
<feature type="transmembrane region" description="Helical" evidence="2">
    <location>
        <begin position="124"/>
        <end position="145"/>
    </location>
</feature>
<dbReference type="STRING" id="1705.CA21670_04990"/>
<feature type="transmembrane region" description="Helical" evidence="2">
    <location>
        <begin position="92"/>
        <end position="112"/>
    </location>
</feature>
<evidence type="ECO:0000313" key="3">
    <source>
        <dbReference type="EMBL" id="OAH25126.1"/>
    </source>
</evidence>
<keyword evidence="2" id="KW-1133">Transmembrane helix</keyword>
<evidence type="ECO:0000256" key="1">
    <source>
        <dbReference type="SAM" id="MobiDB-lite"/>
    </source>
</evidence>
<feature type="region of interest" description="Disordered" evidence="1">
    <location>
        <begin position="174"/>
        <end position="211"/>
    </location>
</feature>